<organism evidence="7 8">
    <name type="scientific">Rhizobium fredii</name>
    <name type="common">Sinorhizobium fredii</name>
    <dbReference type="NCBI Taxonomy" id="380"/>
    <lineage>
        <taxon>Bacteria</taxon>
        <taxon>Pseudomonadati</taxon>
        <taxon>Pseudomonadota</taxon>
        <taxon>Alphaproteobacteria</taxon>
        <taxon>Hyphomicrobiales</taxon>
        <taxon>Rhizobiaceae</taxon>
        <taxon>Sinorhizobium/Ensifer group</taxon>
        <taxon>Sinorhizobium</taxon>
    </lineage>
</organism>
<dbReference type="Pfam" id="PF01810">
    <property type="entry name" value="LysE"/>
    <property type="match status" value="1"/>
</dbReference>
<comment type="subcellular location">
    <subcellularLocation>
        <location evidence="1">Cell membrane</location>
        <topology evidence="1">Multi-pass membrane protein</topology>
    </subcellularLocation>
</comment>
<feature type="transmembrane region" description="Helical" evidence="6">
    <location>
        <begin position="133"/>
        <end position="150"/>
    </location>
</feature>
<dbReference type="Proteomes" id="UP000220353">
    <property type="component" value="Unassembled WGS sequence"/>
</dbReference>
<evidence type="ECO:0000256" key="2">
    <source>
        <dbReference type="ARBA" id="ARBA00022475"/>
    </source>
</evidence>
<dbReference type="GO" id="GO:0005886">
    <property type="term" value="C:plasma membrane"/>
    <property type="evidence" value="ECO:0007669"/>
    <property type="project" value="UniProtKB-SubCell"/>
</dbReference>
<keyword evidence="3 6" id="KW-0812">Transmembrane</keyword>
<dbReference type="RefSeq" id="WP_097587273.1">
    <property type="nucleotide sequence ID" value="NZ_NWTC01000013.1"/>
</dbReference>
<proteinExistence type="predicted"/>
<sequence>MFAELNHLLLVYTAYVIAAGSPGPSNMRIMGVAMNNGRRAALVLAAGVVSGSIFWGMMAATGISAILSRYAEALIVLKIFGGLYLLYLAFRAGRAALVSDAEAARTTSGDEVLSGAALYRRGLLMHLTNPKSVLAWIALVTLGLGPGSSWHTLAAMLAGCAVLSVTIFCGYAIIFSTAPMVRLYRRARRWIEGILAVFFGVAGLRLLLSRA</sequence>
<evidence type="ECO:0000256" key="5">
    <source>
        <dbReference type="ARBA" id="ARBA00023136"/>
    </source>
</evidence>
<name>A0A2A6LVC8_RHIFR</name>
<reference evidence="7 8" key="1">
    <citation type="submission" date="2017-09" db="EMBL/GenBank/DDBJ databases">
        <title>Comparative genomics of rhizobia isolated from Phaseolus vulgaris in China.</title>
        <authorList>
            <person name="Tong W."/>
        </authorList>
    </citation>
    <scope>NUCLEOTIDE SEQUENCE [LARGE SCALE GENOMIC DNA]</scope>
    <source>
        <strain evidence="7 8">PCH1</strain>
    </source>
</reference>
<dbReference type="EMBL" id="NWTC01000013">
    <property type="protein sequence ID" value="PDT46524.1"/>
    <property type="molecule type" value="Genomic_DNA"/>
</dbReference>
<evidence type="ECO:0000256" key="1">
    <source>
        <dbReference type="ARBA" id="ARBA00004651"/>
    </source>
</evidence>
<dbReference type="GO" id="GO:0015171">
    <property type="term" value="F:amino acid transmembrane transporter activity"/>
    <property type="evidence" value="ECO:0007669"/>
    <property type="project" value="TreeGrafter"/>
</dbReference>
<evidence type="ECO:0000313" key="8">
    <source>
        <dbReference type="Proteomes" id="UP000220353"/>
    </source>
</evidence>
<dbReference type="AlphaFoldDB" id="A0A2A6LVC8"/>
<protein>
    <submittedName>
        <fullName evidence="7">Amino acid transporter</fullName>
    </submittedName>
</protein>
<evidence type="ECO:0000313" key="7">
    <source>
        <dbReference type="EMBL" id="PDT46524.1"/>
    </source>
</evidence>
<feature type="transmembrane region" description="Helical" evidence="6">
    <location>
        <begin position="73"/>
        <end position="90"/>
    </location>
</feature>
<evidence type="ECO:0000256" key="3">
    <source>
        <dbReference type="ARBA" id="ARBA00022692"/>
    </source>
</evidence>
<dbReference type="PANTHER" id="PTHR30086">
    <property type="entry name" value="ARGININE EXPORTER PROTEIN ARGO"/>
    <property type="match status" value="1"/>
</dbReference>
<dbReference type="PANTHER" id="PTHR30086:SF20">
    <property type="entry name" value="ARGININE EXPORTER PROTEIN ARGO-RELATED"/>
    <property type="match status" value="1"/>
</dbReference>
<accession>A0A2A6LVC8</accession>
<gene>
    <name evidence="7" type="ORF">CO661_18220</name>
</gene>
<feature type="transmembrane region" description="Helical" evidence="6">
    <location>
        <begin position="156"/>
        <end position="178"/>
    </location>
</feature>
<dbReference type="InterPro" id="IPR001123">
    <property type="entry name" value="LeuE-type"/>
</dbReference>
<evidence type="ECO:0000256" key="6">
    <source>
        <dbReference type="SAM" id="Phobius"/>
    </source>
</evidence>
<feature type="transmembrane region" description="Helical" evidence="6">
    <location>
        <begin position="41"/>
        <end position="67"/>
    </location>
</feature>
<keyword evidence="2" id="KW-1003">Cell membrane</keyword>
<feature type="transmembrane region" description="Helical" evidence="6">
    <location>
        <begin position="190"/>
        <end position="208"/>
    </location>
</feature>
<comment type="caution">
    <text evidence="7">The sequence shown here is derived from an EMBL/GenBank/DDBJ whole genome shotgun (WGS) entry which is preliminary data.</text>
</comment>
<keyword evidence="5 6" id="KW-0472">Membrane</keyword>
<keyword evidence="4 6" id="KW-1133">Transmembrane helix</keyword>
<evidence type="ECO:0000256" key="4">
    <source>
        <dbReference type="ARBA" id="ARBA00022989"/>
    </source>
</evidence>
<feature type="transmembrane region" description="Helical" evidence="6">
    <location>
        <begin position="12"/>
        <end position="29"/>
    </location>
</feature>